<evidence type="ECO:0000313" key="7">
    <source>
        <dbReference type="Proteomes" id="UP001596548"/>
    </source>
</evidence>
<dbReference type="PROSITE" id="PS50943">
    <property type="entry name" value="HTH_CROC1"/>
    <property type="match status" value="1"/>
</dbReference>
<dbReference type="Gene3D" id="3.40.50.2300">
    <property type="match status" value="2"/>
</dbReference>
<dbReference type="SUPFAM" id="SSF53822">
    <property type="entry name" value="Periplasmic binding protein-like I"/>
    <property type="match status" value="1"/>
</dbReference>
<evidence type="ECO:0000256" key="3">
    <source>
        <dbReference type="ARBA" id="ARBA00023163"/>
    </source>
</evidence>
<dbReference type="InterPro" id="IPR028082">
    <property type="entry name" value="Peripla_BP_I"/>
</dbReference>
<protein>
    <submittedName>
        <fullName evidence="6">LacI family DNA-binding transcriptional regulator</fullName>
    </submittedName>
</protein>
<reference evidence="7" key="1">
    <citation type="journal article" date="2019" name="Int. J. Syst. Evol. Microbiol.">
        <title>The Global Catalogue of Microorganisms (GCM) 10K type strain sequencing project: providing services to taxonomists for standard genome sequencing and annotation.</title>
        <authorList>
            <consortium name="The Broad Institute Genomics Platform"/>
            <consortium name="The Broad Institute Genome Sequencing Center for Infectious Disease"/>
            <person name="Wu L."/>
            <person name="Ma J."/>
        </authorList>
    </citation>
    <scope>NUCLEOTIDE SEQUENCE [LARGE SCALE GENOMIC DNA]</scope>
    <source>
        <strain evidence="7">XZYJT-10</strain>
    </source>
</reference>
<dbReference type="PROSITE" id="PS50932">
    <property type="entry name" value="HTH_LACI_2"/>
    <property type="match status" value="1"/>
</dbReference>
<evidence type="ECO:0000259" key="4">
    <source>
        <dbReference type="PROSITE" id="PS50932"/>
    </source>
</evidence>
<dbReference type="Gene3D" id="1.10.260.40">
    <property type="entry name" value="lambda repressor-like DNA-binding domains"/>
    <property type="match status" value="1"/>
</dbReference>
<dbReference type="Pfam" id="PF00356">
    <property type="entry name" value="LacI"/>
    <property type="match status" value="1"/>
</dbReference>
<evidence type="ECO:0000313" key="6">
    <source>
        <dbReference type="EMBL" id="MFC7272538.1"/>
    </source>
</evidence>
<dbReference type="PANTHER" id="PTHR30146:SF153">
    <property type="entry name" value="LACTOSE OPERON REPRESSOR"/>
    <property type="match status" value="1"/>
</dbReference>
<evidence type="ECO:0000256" key="1">
    <source>
        <dbReference type="ARBA" id="ARBA00023015"/>
    </source>
</evidence>
<dbReference type="Pfam" id="PF13377">
    <property type="entry name" value="Peripla_BP_3"/>
    <property type="match status" value="1"/>
</dbReference>
<gene>
    <name evidence="6" type="ORF">ACFQS1_00975</name>
</gene>
<keyword evidence="2 6" id="KW-0238">DNA-binding</keyword>
<dbReference type="InterPro" id="IPR046335">
    <property type="entry name" value="LacI/GalR-like_sensor"/>
</dbReference>
<organism evidence="6 7">
    <name type="scientific">Paractinoplanes rhizophilus</name>
    <dbReference type="NCBI Taxonomy" id="1416877"/>
    <lineage>
        <taxon>Bacteria</taxon>
        <taxon>Bacillati</taxon>
        <taxon>Actinomycetota</taxon>
        <taxon>Actinomycetes</taxon>
        <taxon>Micromonosporales</taxon>
        <taxon>Micromonosporaceae</taxon>
        <taxon>Paractinoplanes</taxon>
    </lineage>
</organism>
<sequence length="344" mass="36293">MGPDQPAQRATLAAVAREAGVSVPTVSKVVNGRTDVAAETRARIEALLAEHGYVARGPGGAQPATRTVALVFDAMHTSNNVEMLRGVLEAASPEGVDVVVDIVPDDPLGATWARRLAAARRAGMILVTSSINSQQWRHFAEQRIPIVTIDPVNLPGPDVPSVGATNFNGGLVATGHLLELGHRRIGFIEGPPKAMMSLARLHGHHAALSQAGLASDPALIEPGGFSFDGGFAAATRLLSAAARPTAVFASNDFQAFGAIEAARRLGLRVPEDLSIIGFDDVPSAQWSAPPLTTVRQPFAEMGRVAMRRLLRLVAGEELTSPRVELTTELVIRKSTAELPKSFEA</sequence>
<dbReference type="InterPro" id="IPR001387">
    <property type="entry name" value="Cro/C1-type_HTH"/>
</dbReference>
<name>A0ABW2HHC3_9ACTN</name>
<keyword evidence="7" id="KW-1185">Reference proteome</keyword>
<dbReference type="SMART" id="SM00354">
    <property type="entry name" value="HTH_LACI"/>
    <property type="match status" value="1"/>
</dbReference>
<dbReference type="EMBL" id="JBHTBJ010000001">
    <property type="protein sequence ID" value="MFC7272538.1"/>
    <property type="molecule type" value="Genomic_DNA"/>
</dbReference>
<dbReference type="GO" id="GO:0003677">
    <property type="term" value="F:DNA binding"/>
    <property type="evidence" value="ECO:0007669"/>
    <property type="project" value="UniProtKB-KW"/>
</dbReference>
<feature type="domain" description="HTH lacI-type" evidence="4">
    <location>
        <begin position="10"/>
        <end position="67"/>
    </location>
</feature>
<dbReference type="PANTHER" id="PTHR30146">
    <property type="entry name" value="LACI-RELATED TRANSCRIPTIONAL REPRESSOR"/>
    <property type="match status" value="1"/>
</dbReference>
<keyword evidence="3" id="KW-0804">Transcription</keyword>
<dbReference type="Proteomes" id="UP001596548">
    <property type="component" value="Unassembled WGS sequence"/>
</dbReference>
<evidence type="ECO:0000256" key="2">
    <source>
        <dbReference type="ARBA" id="ARBA00023125"/>
    </source>
</evidence>
<evidence type="ECO:0000259" key="5">
    <source>
        <dbReference type="PROSITE" id="PS50943"/>
    </source>
</evidence>
<dbReference type="InterPro" id="IPR000843">
    <property type="entry name" value="HTH_LacI"/>
</dbReference>
<keyword evidence="1" id="KW-0805">Transcription regulation</keyword>
<dbReference type="RefSeq" id="WP_378963919.1">
    <property type="nucleotide sequence ID" value="NZ_JBHTBJ010000001.1"/>
</dbReference>
<dbReference type="CDD" id="cd01392">
    <property type="entry name" value="HTH_LacI"/>
    <property type="match status" value="1"/>
</dbReference>
<dbReference type="InterPro" id="IPR010982">
    <property type="entry name" value="Lambda_DNA-bd_dom_sf"/>
</dbReference>
<comment type="caution">
    <text evidence="6">The sequence shown here is derived from an EMBL/GenBank/DDBJ whole genome shotgun (WGS) entry which is preliminary data.</text>
</comment>
<dbReference type="SUPFAM" id="SSF47413">
    <property type="entry name" value="lambda repressor-like DNA-binding domains"/>
    <property type="match status" value="1"/>
</dbReference>
<feature type="domain" description="HTH cro/C1-type" evidence="5">
    <location>
        <begin position="11"/>
        <end position="54"/>
    </location>
</feature>
<accession>A0ABW2HHC3</accession>
<proteinExistence type="predicted"/>